<dbReference type="RefSeq" id="WP_072783503.1">
    <property type="nucleotide sequence ID" value="NZ_CP045292.1"/>
</dbReference>
<keyword evidence="2" id="KW-1185">Reference proteome</keyword>
<sequence length="297" mass="34990">MKINIISILAFLILPHGLFASPQVPDYIIFKNDTIPTYNLIVEQFLQQKEKDNGQLFGLSFRNSVDGSLGTSFNCWRGYQAIYKFENDSLFVIDIINCHSIKNFNKQTSKKFLTEIFGEKIKNNKVFVDWYTGIISFPSKNDKNTMLRWDGVFERIFLYETVIKIENGKVIKISDEENYTDIENGIERLERDSIKNILFDRVKNYSWKKLDKFDCSDKYIITINEDGKVGDIRMAWSDEEIKEFFTKREYNHCIKSMKNALSTLQFDIIKRKGIPIREDIIIEIWIEENGNIENWSD</sequence>
<organism evidence="1 2">
    <name type="scientific">Flavobacterium haoranii</name>
    <dbReference type="NCBI Taxonomy" id="683124"/>
    <lineage>
        <taxon>Bacteria</taxon>
        <taxon>Pseudomonadati</taxon>
        <taxon>Bacteroidota</taxon>
        <taxon>Flavobacteriia</taxon>
        <taxon>Flavobacteriales</taxon>
        <taxon>Flavobacteriaceae</taxon>
        <taxon>Flavobacterium</taxon>
    </lineage>
</organism>
<accession>A0A1M6H5X4</accession>
<dbReference type="AlphaFoldDB" id="A0A1M6H5X4"/>
<evidence type="ECO:0000313" key="2">
    <source>
        <dbReference type="Proteomes" id="UP000184232"/>
    </source>
</evidence>
<dbReference type="EMBL" id="FQZH01000002">
    <property type="protein sequence ID" value="SHJ17625.1"/>
    <property type="molecule type" value="Genomic_DNA"/>
</dbReference>
<reference evidence="1 2" key="1">
    <citation type="submission" date="2016-11" db="EMBL/GenBank/DDBJ databases">
        <authorList>
            <person name="Jaros S."/>
            <person name="Januszkiewicz K."/>
            <person name="Wedrychowicz H."/>
        </authorList>
    </citation>
    <scope>NUCLEOTIDE SEQUENCE [LARGE SCALE GENOMIC DNA]</scope>
    <source>
        <strain evidence="1 2">DSM 22807</strain>
    </source>
</reference>
<dbReference type="Proteomes" id="UP000184232">
    <property type="component" value="Unassembled WGS sequence"/>
</dbReference>
<protein>
    <submittedName>
        <fullName evidence="1">Uncharacterized protein</fullName>
    </submittedName>
</protein>
<dbReference type="OrthoDB" id="1438245at2"/>
<name>A0A1M6H5X4_9FLAO</name>
<gene>
    <name evidence="1" type="ORF">SAMN05444337_1440</name>
</gene>
<dbReference type="STRING" id="683124.SAMN05444337_1440"/>
<evidence type="ECO:0000313" key="1">
    <source>
        <dbReference type="EMBL" id="SHJ17625.1"/>
    </source>
</evidence>
<proteinExistence type="predicted"/>